<evidence type="ECO:0000313" key="2">
    <source>
        <dbReference type="Proteomes" id="UP000256695"/>
    </source>
</evidence>
<dbReference type="Proteomes" id="UP000256695">
    <property type="component" value="Unassembled WGS sequence"/>
</dbReference>
<keyword evidence="2" id="KW-1185">Reference proteome</keyword>
<reference evidence="1 2" key="1">
    <citation type="submission" date="2018-04" db="EMBL/GenBank/DDBJ databases">
        <title>Novel Campyloabacter and Helicobacter Species and Strains.</title>
        <authorList>
            <person name="Mannion A.J."/>
            <person name="Shen Z."/>
            <person name="Fox J.G."/>
        </authorList>
    </citation>
    <scope>NUCLEOTIDE SEQUENCE [LARGE SCALE GENOMIC DNA]</scope>
    <source>
        <strain evidence="1 2">MIT 04-9362</strain>
    </source>
</reference>
<sequence length="141" mass="15493">MLLPLISSVDVELFTAIVKLLESPLVVVELLPSKLMVSFSIALVLLFNDGIYALVPLFTPCQVIFEVVVLISVASAQIKGTPVEVEQLVALAIFALKNKANELATKGLKNLFELLLEEKETFKELFVSPPPSVVVKYFFSL</sequence>
<name>A0A3D8J022_9HELI</name>
<accession>A0A3D8J022</accession>
<protein>
    <submittedName>
        <fullName evidence="1">Uncharacterized protein</fullName>
    </submittedName>
</protein>
<dbReference type="EMBL" id="NXLX01000038">
    <property type="protein sequence ID" value="RDU70882.1"/>
    <property type="molecule type" value="Genomic_DNA"/>
</dbReference>
<dbReference type="AlphaFoldDB" id="A0A3D8J022"/>
<comment type="caution">
    <text evidence="1">The sequence shown here is derived from an EMBL/GenBank/DDBJ whole genome shotgun (WGS) entry which is preliminary data.</text>
</comment>
<gene>
    <name evidence="1" type="ORF">CQA57_08075</name>
</gene>
<evidence type="ECO:0000313" key="1">
    <source>
        <dbReference type="EMBL" id="RDU70882.1"/>
    </source>
</evidence>
<proteinExistence type="predicted"/>
<organism evidence="1 2">
    <name type="scientific">Helicobacter anseris</name>
    <dbReference type="NCBI Taxonomy" id="375926"/>
    <lineage>
        <taxon>Bacteria</taxon>
        <taxon>Pseudomonadati</taxon>
        <taxon>Campylobacterota</taxon>
        <taxon>Epsilonproteobacteria</taxon>
        <taxon>Campylobacterales</taxon>
        <taxon>Helicobacteraceae</taxon>
        <taxon>Helicobacter</taxon>
    </lineage>
</organism>